<dbReference type="GO" id="GO:0016151">
    <property type="term" value="F:nickel cation binding"/>
    <property type="evidence" value="ECO:0007669"/>
    <property type="project" value="UniProtKB-UniRule"/>
</dbReference>
<keyword evidence="5 9" id="KW-0223">Dioxygenase</keyword>
<dbReference type="PANTHER" id="PTHR23418:SF0">
    <property type="entry name" value="ACIREDUCTONE DIOXYGENASE"/>
    <property type="match status" value="1"/>
</dbReference>
<feature type="binding site" evidence="9">
    <location>
        <position position="97"/>
    </location>
    <ligand>
        <name>Fe(2+)</name>
        <dbReference type="ChEBI" id="CHEBI:29033"/>
    </ligand>
</feature>
<gene>
    <name evidence="9" type="primary">mtnD</name>
    <name evidence="10" type="ORF">BTE48_14545</name>
</gene>
<feature type="binding site" evidence="9">
    <location>
        <position position="103"/>
    </location>
    <ligand>
        <name>Fe(2+)</name>
        <dbReference type="ChEBI" id="CHEBI:29033"/>
    </ligand>
</feature>
<dbReference type="EC" id="1.13.11.54" evidence="9"/>
<dbReference type="AlphaFoldDB" id="A0A1T4SAG4"/>
<dbReference type="GO" id="GO:0010308">
    <property type="term" value="F:acireductone dioxygenase (Ni2+-requiring) activity"/>
    <property type="evidence" value="ECO:0007669"/>
    <property type="project" value="UniProtKB-UniRule"/>
</dbReference>
<dbReference type="Pfam" id="PF03079">
    <property type="entry name" value="ARD"/>
    <property type="match status" value="1"/>
</dbReference>
<dbReference type="EMBL" id="MTSM01000027">
    <property type="protein sequence ID" value="OPX54359.1"/>
    <property type="molecule type" value="Genomic_DNA"/>
</dbReference>
<feature type="binding site" evidence="9">
    <location>
        <position position="141"/>
    </location>
    <ligand>
        <name>Ni(2+)</name>
        <dbReference type="ChEBI" id="CHEBI:49786"/>
    </ligand>
</feature>
<proteinExistence type="inferred from homology"/>
<keyword evidence="7 9" id="KW-0408">Iron</keyword>
<feature type="binding site" evidence="9">
    <location>
        <position position="97"/>
    </location>
    <ligand>
        <name>Ni(2+)</name>
        <dbReference type="ChEBI" id="CHEBI:49786"/>
    </ligand>
</feature>
<evidence type="ECO:0000256" key="7">
    <source>
        <dbReference type="ARBA" id="ARBA00023004"/>
    </source>
</evidence>
<dbReference type="PANTHER" id="PTHR23418">
    <property type="entry name" value="ACIREDUCTONE DIOXYGENASE"/>
    <property type="match status" value="1"/>
</dbReference>
<feature type="binding site" evidence="9">
    <location>
        <position position="99"/>
    </location>
    <ligand>
        <name>Ni(2+)</name>
        <dbReference type="ChEBI" id="CHEBI:49786"/>
    </ligand>
</feature>
<comment type="catalytic activity">
    <reaction evidence="1 9">
        <text>1,2-dihydroxy-5-(methylsulfanyl)pent-1-en-3-one + O2 = 4-methylsulfanyl-2-oxobutanoate + formate + 2 H(+)</text>
        <dbReference type="Rhea" id="RHEA:24504"/>
        <dbReference type="ChEBI" id="CHEBI:15378"/>
        <dbReference type="ChEBI" id="CHEBI:15379"/>
        <dbReference type="ChEBI" id="CHEBI:15740"/>
        <dbReference type="ChEBI" id="CHEBI:16723"/>
        <dbReference type="ChEBI" id="CHEBI:49252"/>
        <dbReference type="EC" id="1.13.11.54"/>
    </reaction>
</comment>
<dbReference type="Gene3D" id="2.60.120.10">
    <property type="entry name" value="Jelly Rolls"/>
    <property type="match status" value="1"/>
</dbReference>
<dbReference type="InterPro" id="IPR014710">
    <property type="entry name" value="RmlC-like_jellyroll"/>
</dbReference>
<keyword evidence="6 9" id="KW-0560">Oxidoreductase</keyword>
<dbReference type="RefSeq" id="WP_078746378.1">
    <property type="nucleotide sequence ID" value="NZ_FUXG01000026.1"/>
</dbReference>
<accession>A0A1T4SAG4</accession>
<dbReference type="InterPro" id="IPR023956">
    <property type="entry name" value="ARD_bac"/>
</dbReference>
<dbReference type="Proteomes" id="UP000191418">
    <property type="component" value="Unassembled WGS sequence"/>
</dbReference>
<evidence type="ECO:0000256" key="4">
    <source>
        <dbReference type="ARBA" id="ARBA00022723"/>
    </source>
</evidence>
<dbReference type="GO" id="GO:0010309">
    <property type="term" value="F:acireductone dioxygenase [iron(II)-requiring] activity"/>
    <property type="evidence" value="ECO:0007669"/>
    <property type="project" value="UniProtKB-UniRule"/>
</dbReference>
<comment type="cofactor">
    <cofactor evidence="9">
        <name>Ni(2+)</name>
        <dbReference type="ChEBI" id="CHEBI:49786"/>
    </cofactor>
    <text evidence="9">Binds 1 nickel ion per monomer.</text>
</comment>
<evidence type="ECO:0000256" key="1">
    <source>
        <dbReference type="ARBA" id="ARBA00000428"/>
    </source>
</evidence>
<keyword evidence="11" id="KW-1185">Reference proteome</keyword>
<evidence type="ECO:0000256" key="5">
    <source>
        <dbReference type="ARBA" id="ARBA00022964"/>
    </source>
</evidence>
<evidence type="ECO:0000256" key="2">
    <source>
        <dbReference type="ARBA" id="ARBA00022596"/>
    </source>
</evidence>
<comment type="pathway">
    <text evidence="9">Amino-acid biosynthesis; L-methionine biosynthesis via salvage pathway; L-methionine from S-methyl-5-thio-alpha-D-ribose 1-phosphate: step 5/6.</text>
</comment>
<comment type="cofactor">
    <cofactor evidence="9">
        <name>Fe(2+)</name>
        <dbReference type="ChEBI" id="CHEBI:29033"/>
    </cofactor>
    <text evidence="9">Binds 1 Fe(2+) cation per monomer.</text>
</comment>
<sequence length="184" mass="20710">MSFLQVFDAANPTEPKRILEDGNQIMAALGAKGVRFERWQASQPLSAVANQDEILAAYTAEVARLKAEHGFQTADVISLTPEHPDKAALRAKFLSEHIHSEDEVRFFVRGSGLFYMHLDDEIYAVGCQQEDLISVPAGTKHWFDMGAEPDFTCVRLFTNPEGWVAQYTEDKIADQFPRFEDLMA</sequence>
<protein>
    <recommendedName>
        <fullName evidence="9">Acireductone dioxygenase</fullName>
    </recommendedName>
    <alternativeName>
        <fullName evidence="9">1,2-dihydroxy-3-keto-5-methylthiopentene dioxygenase</fullName>
        <shortName evidence="9">DHK-MTPene dioxygenase</shortName>
    </alternativeName>
    <alternativeName>
        <fullName evidence="9">Acireductone dioxygenase (Fe(2+)-requiring)</fullName>
        <shortName evidence="9">ARD'</shortName>
        <shortName evidence="9">Fe-ARD</shortName>
        <ecNumber evidence="9">1.13.11.54</ecNumber>
    </alternativeName>
    <alternativeName>
        <fullName evidence="9">Acireductone dioxygenase (Ni(2+)-requiring)</fullName>
        <shortName evidence="9">ARD</shortName>
        <shortName evidence="9">Ni-ARD</shortName>
        <ecNumber evidence="9">1.13.11.53</ecNumber>
    </alternativeName>
</protein>
<feature type="binding site" evidence="9">
    <location>
        <position position="103"/>
    </location>
    <ligand>
        <name>Ni(2+)</name>
        <dbReference type="ChEBI" id="CHEBI:49786"/>
    </ligand>
</feature>
<keyword evidence="8 9" id="KW-0486">Methionine biosynthesis</keyword>
<feature type="site" description="May play a role in metal incorporation in vivo" evidence="9">
    <location>
        <position position="96"/>
    </location>
</feature>
<evidence type="ECO:0000256" key="9">
    <source>
        <dbReference type="HAMAP-Rule" id="MF_01682"/>
    </source>
</evidence>
<feature type="binding site" evidence="9">
    <location>
        <position position="99"/>
    </location>
    <ligand>
        <name>Fe(2+)</name>
        <dbReference type="ChEBI" id="CHEBI:29033"/>
    </ligand>
</feature>
<dbReference type="OrthoDB" id="9795636at2"/>
<feature type="binding site" evidence="9">
    <location>
        <position position="141"/>
    </location>
    <ligand>
        <name>Fe(2+)</name>
        <dbReference type="ChEBI" id="CHEBI:29033"/>
    </ligand>
</feature>
<keyword evidence="4 9" id="KW-0479">Metal-binding</keyword>
<evidence type="ECO:0000256" key="6">
    <source>
        <dbReference type="ARBA" id="ARBA00023002"/>
    </source>
</evidence>
<evidence type="ECO:0000313" key="10">
    <source>
        <dbReference type="EMBL" id="OPX54359.1"/>
    </source>
</evidence>
<dbReference type="SUPFAM" id="SSF51182">
    <property type="entry name" value="RmlC-like cupins"/>
    <property type="match status" value="1"/>
</dbReference>
<comment type="catalytic activity">
    <reaction evidence="9">
        <text>1,2-dihydroxy-5-(methylsulfanyl)pent-1-en-3-one + O2 = 3-(methylsulfanyl)propanoate + CO + formate + 2 H(+)</text>
        <dbReference type="Rhea" id="RHEA:14161"/>
        <dbReference type="ChEBI" id="CHEBI:15378"/>
        <dbReference type="ChEBI" id="CHEBI:15379"/>
        <dbReference type="ChEBI" id="CHEBI:15740"/>
        <dbReference type="ChEBI" id="CHEBI:17245"/>
        <dbReference type="ChEBI" id="CHEBI:49016"/>
        <dbReference type="ChEBI" id="CHEBI:49252"/>
        <dbReference type="EC" id="1.13.11.53"/>
    </reaction>
</comment>
<comment type="caution">
    <text evidence="10">The sequence shown here is derived from an EMBL/GenBank/DDBJ whole genome shotgun (WGS) entry which is preliminary data.</text>
</comment>
<dbReference type="InterPro" id="IPR011051">
    <property type="entry name" value="RmlC_Cupin_sf"/>
</dbReference>
<dbReference type="GO" id="GO:0019509">
    <property type="term" value="P:L-methionine salvage from methylthioadenosine"/>
    <property type="evidence" value="ECO:0007669"/>
    <property type="project" value="UniProtKB-UniRule"/>
</dbReference>
<dbReference type="STRING" id="64969.SAMN02745127_02860"/>
<evidence type="ECO:0000256" key="8">
    <source>
        <dbReference type="ARBA" id="ARBA00023167"/>
    </source>
</evidence>
<comment type="subunit">
    <text evidence="9">Monomer.</text>
</comment>
<feature type="site" description="May play a role in transmitting local conformational changes" evidence="9">
    <location>
        <position position="102"/>
    </location>
</feature>
<reference evidence="10 11" key="1">
    <citation type="submission" date="2017-01" db="EMBL/GenBank/DDBJ databases">
        <title>Genome Sequencing of a Marine Spirillum, Oceanospirillum multiglobuliferum ATCC 33336, from Japan.</title>
        <authorList>
            <person name="Carney J.G."/>
            <person name="Trachtenberg A.M."/>
            <person name="Rheaume B.A."/>
            <person name="Linnane J.D."/>
            <person name="Pitts N.L."/>
            <person name="Mykles D.L."/>
            <person name="Maclea K.S."/>
        </authorList>
    </citation>
    <scope>NUCLEOTIDE SEQUENCE [LARGE SCALE GENOMIC DNA]</scope>
    <source>
        <strain evidence="10 11">ATCC 33336</strain>
    </source>
</reference>
<name>A0A1T4SAG4_9GAMM</name>
<feature type="site" description="Important to generate the dianion" evidence="9">
    <location>
        <position position="105"/>
    </location>
</feature>
<dbReference type="CDD" id="cd02232">
    <property type="entry name" value="cupin_ARD"/>
    <property type="match status" value="1"/>
</dbReference>
<evidence type="ECO:0000256" key="3">
    <source>
        <dbReference type="ARBA" id="ARBA00022605"/>
    </source>
</evidence>
<dbReference type="UniPathway" id="UPA00904">
    <property type="reaction ID" value="UER00878"/>
</dbReference>
<dbReference type="InterPro" id="IPR004313">
    <property type="entry name" value="ARD"/>
</dbReference>
<keyword evidence="3 9" id="KW-0028">Amino-acid biosynthesis</keyword>
<evidence type="ECO:0000313" key="11">
    <source>
        <dbReference type="Proteomes" id="UP000191418"/>
    </source>
</evidence>
<keyword evidence="2 9" id="KW-0533">Nickel</keyword>
<dbReference type="HAMAP" id="MF_01682">
    <property type="entry name" value="Salvage_MtnD"/>
    <property type="match status" value="1"/>
</dbReference>
<comment type="similarity">
    <text evidence="9">Belongs to the acireductone dioxygenase (ARD) family.</text>
</comment>
<organism evidence="10 11">
    <name type="scientific">Oceanospirillum multiglobuliferum</name>
    <dbReference type="NCBI Taxonomy" id="64969"/>
    <lineage>
        <taxon>Bacteria</taxon>
        <taxon>Pseudomonadati</taxon>
        <taxon>Pseudomonadota</taxon>
        <taxon>Gammaproteobacteria</taxon>
        <taxon>Oceanospirillales</taxon>
        <taxon>Oceanospirillaceae</taxon>
        <taxon>Oceanospirillum</taxon>
    </lineage>
</organism>
<comment type="function">
    <text evidence="9">Catalyzes 2 different reactions between oxygene and the acireductone 1,2-dihydroxy-3-keto-5-methylthiopentene (DHK-MTPene) depending upon the metal bound in the active site. Fe-containing acireductone dioxygenase (Fe-ARD) produces formate and 2-keto-4-methylthiobutyrate (KMTB), the alpha-ketoacid precursor of methionine in the methionine recycle pathway. Ni-containing acireductone dioxygenase (Ni-ARD) produces methylthiopropionate, carbon monoxide and formate, and does not lie on the methionine recycle pathway.</text>
</comment>
<dbReference type="EC" id="1.13.11.53" evidence="9"/>
<dbReference type="GO" id="GO:0005506">
    <property type="term" value="F:iron ion binding"/>
    <property type="evidence" value="ECO:0007669"/>
    <property type="project" value="UniProtKB-UniRule"/>
</dbReference>
<dbReference type="GO" id="GO:0019284">
    <property type="term" value="P:L-methionine salvage from S-adenosylmethionine"/>
    <property type="evidence" value="ECO:0007669"/>
    <property type="project" value="InterPro"/>
</dbReference>